<dbReference type="PROSITE" id="PS51186">
    <property type="entry name" value="GNAT"/>
    <property type="match status" value="1"/>
</dbReference>
<dbReference type="Gene3D" id="3.40.630.30">
    <property type="match status" value="1"/>
</dbReference>
<dbReference type="InterPro" id="IPR000182">
    <property type="entry name" value="GNAT_dom"/>
</dbReference>
<dbReference type="AlphaFoldDB" id="A0A0F9N4U6"/>
<sequence length="177" mass="20764">MLAAMRSMELVPFKQKHIREIHSWIKTEADMIQWAGSTFVWPLTQKQFREHLKAARLEHPSLYPFSLEKRGKVVGYCEISDHRRRYNSAMLSRVIISARYRQKDLGKFMVKQALQYAFSDLGLNRLGLGVFDSNETAIRCYTKAGFVLEGTLRQVVKVGNSYWNYHLMSVLRKEWKC</sequence>
<gene>
    <name evidence="2" type="ORF">LCGC14_1073540</name>
</gene>
<evidence type="ECO:0000259" key="1">
    <source>
        <dbReference type="PROSITE" id="PS51186"/>
    </source>
</evidence>
<dbReference type="EMBL" id="LAZR01004642">
    <property type="protein sequence ID" value="KKN06802.1"/>
    <property type="molecule type" value="Genomic_DNA"/>
</dbReference>
<evidence type="ECO:0000313" key="2">
    <source>
        <dbReference type="EMBL" id="KKN06802.1"/>
    </source>
</evidence>
<protein>
    <recommendedName>
        <fullName evidence="1">N-acetyltransferase domain-containing protein</fullName>
    </recommendedName>
</protein>
<dbReference type="PANTHER" id="PTHR43415:SF5">
    <property type="entry name" value="ACETYLTRANSFERASE"/>
    <property type="match status" value="1"/>
</dbReference>
<reference evidence="2" key="1">
    <citation type="journal article" date="2015" name="Nature">
        <title>Complex archaea that bridge the gap between prokaryotes and eukaryotes.</title>
        <authorList>
            <person name="Spang A."/>
            <person name="Saw J.H."/>
            <person name="Jorgensen S.L."/>
            <person name="Zaremba-Niedzwiedzka K."/>
            <person name="Martijn J."/>
            <person name="Lind A.E."/>
            <person name="van Eijk R."/>
            <person name="Schleper C."/>
            <person name="Guy L."/>
            <person name="Ettema T.J."/>
        </authorList>
    </citation>
    <scope>NUCLEOTIDE SEQUENCE</scope>
</reference>
<accession>A0A0F9N4U6</accession>
<dbReference type="GO" id="GO:0016747">
    <property type="term" value="F:acyltransferase activity, transferring groups other than amino-acyl groups"/>
    <property type="evidence" value="ECO:0007669"/>
    <property type="project" value="InterPro"/>
</dbReference>
<feature type="domain" description="N-acetyltransferase" evidence="1">
    <location>
        <begin position="16"/>
        <end position="169"/>
    </location>
</feature>
<dbReference type="Pfam" id="PF00583">
    <property type="entry name" value="Acetyltransf_1"/>
    <property type="match status" value="1"/>
</dbReference>
<dbReference type="InterPro" id="IPR016181">
    <property type="entry name" value="Acyl_CoA_acyltransferase"/>
</dbReference>
<organism evidence="2">
    <name type="scientific">marine sediment metagenome</name>
    <dbReference type="NCBI Taxonomy" id="412755"/>
    <lineage>
        <taxon>unclassified sequences</taxon>
        <taxon>metagenomes</taxon>
        <taxon>ecological metagenomes</taxon>
    </lineage>
</organism>
<name>A0A0F9N4U6_9ZZZZ</name>
<proteinExistence type="predicted"/>
<dbReference type="SUPFAM" id="SSF55729">
    <property type="entry name" value="Acyl-CoA N-acyltransferases (Nat)"/>
    <property type="match status" value="1"/>
</dbReference>
<dbReference type="CDD" id="cd04301">
    <property type="entry name" value="NAT_SF"/>
    <property type="match status" value="1"/>
</dbReference>
<comment type="caution">
    <text evidence="2">The sequence shown here is derived from an EMBL/GenBank/DDBJ whole genome shotgun (WGS) entry which is preliminary data.</text>
</comment>
<dbReference type="PANTHER" id="PTHR43415">
    <property type="entry name" value="SPERMIDINE N(1)-ACETYLTRANSFERASE"/>
    <property type="match status" value="1"/>
</dbReference>